<dbReference type="RefSeq" id="WP_064440402.1">
    <property type="nucleotide sequence ID" value="NZ_BDDI01000008.1"/>
</dbReference>
<keyword evidence="2" id="KW-0732">Signal</keyword>
<dbReference type="AlphaFoldDB" id="A0A839RNU4"/>
<organism evidence="3 4">
    <name type="scientific">Hoyosella altamirensis</name>
    <dbReference type="NCBI Taxonomy" id="616997"/>
    <lineage>
        <taxon>Bacteria</taxon>
        <taxon>Bacillati</taxon>
        <taxon>Actinomycetota</taxon>
        <taxon>Actinomycetes</taxon>
        <taxon>Mycobacteriales</taxon>
        <taxon>Hoyosellaceae</taxon>
        <taxon>Hoyosella</taxon>
    </lineage>
</organism>
<gene>
    <name evidence="3" type="ORF">FHU29_002924</name>
</gene>
<feature type="region of interest" description="Disordered" evidence="1">
    <location>
        <begin position="35"/>
        <end position="55"/>
    </location>
</feature>
<protein>
    <recommendedName>
        <fullName evidence="5">PknH-like extracellular domain-containing protein</fullName>
    </recommendedName>
</protein>
<evidence type="ECO:0000313" key="4">
    <source>
        <dbReference type="Proteomes" id="UP000567922"/>
    </source>
</evidence>
<comment type="caution">
    <text evidence="3">The sequence shown here is derived from an EMBL/GenBank/DDBJ whole genome shotgun (WGS) entry which is preliminary data.</text>
</comment>
<accession>A0A839RNU4</accession>
<feature type="chain" id="PRO_5038517936" description="PknH-like extracellular domain-containing protein" evidence="2">
    <location>
        <begin position="35"/>
        <end position="261"/>
    </location>
</feature>
<dbReference type="OrthoDB" id="4762219at2"/>
<reference evidence="3 4" key="1">
    <citation type="submission" date="2020-08" db="EMBL/GenBank/DDBJ databases">
        <title>Sequencing the genomes of 1000 actinobacteria strains.</title>
        <authorList>
            <person name="Klenk H.-P."/>
        </authorList>
    </citation>
    <scope>NUCLEOTIDE SEQUENCE [LARGE SCALE GENOMIC DNA]</scope>
    <source>
        <strain evidence="3 4">DSM 45258</strain>
    </source>
</reference>
<evidence type="ECO:0000256" key="2">
    <source>
        <dbReference type="SAM" id="SignalP"/>
    </source>
</evidence>
<evidence type="ECO:0000256" key="1">
    <source>
        <dbReference type="SAM" id="MobiDB-lite"/>
    </source>
</evidence>
<sequence length="261" mass="27131">MSSIPRFARASLRFARAAAGVTLIVSVASLTAGAGAAAQPSPSHNGEGPHGTSVEVPLNTDRIQFVQLDDAHPEAPELWALMLPVSSFPDPYVMSDRSGPAAQRVLASLAGAPRGTVLTPHDCMVGAPDESVVVRTATAYDGASSLNFVLSKTDEPLAAVEDLLAECRFAKAVDTSGSVTDISTKLLPPPTVNGDDTLAYSRTVSRADIGASSTQLVLAAQIDDYRIMAIGAQYADGDPDSTLLHVLFMNAVERVRSATAG</sequence>
<keyword evidence="4" id="KW-1185">Reference proteome</keyword>
<dbReference type="EMBL" id="JACHWS010000003">
    <property type="protein sequence ID" value="MBB3038455.1"/>
    <property type="molecule type" value="Genomic_DNA"/>
</dbReference>
<feature type="signal peptide" evidence="2">
    <location>
        <begin position="1"/>
        <end position="34"/>
    </location>
</feature>
<dbReference type="Proteomes" id="UP000567922">
    <property type="component" value="Unassembled WGS sequence"/>
</dbReference>
<name>A0A839RNU4_9ACTN</name>
<evidence type="ECO:0000313" key="3">
    <source>
        <dbReference type="EMBL" id="MBB3038455.1"/>
    </source>
</evidence>
<evidence type="ECO:0008006" key="5">
    <source>
        <dbReference type="Google" id="ProtNLM"/>
    </source>
</evidence>
<proteinExistence type="predicted"/>